<dbReference type="RefSeq" id="WP_102415065.1">
    <property type="nucleotide sequence ID" value="NZ_BMJD01000001.1"/>
</dbReference>
<dbReference type="InterPro" id="IPR008915">
    <property type="entry name" value="Peptidase_M50"/>
</dbReference>
<evidence type="ECO:0000313" key="15">
    <source>
        <dbReference type="Proteomes" id="UP000621492"/>
    </source>
</evidence>
<feature type="domain" description="Peptidase M50" evidence="13">
    <location>
        <begin position="32"/>
        <end position="104"/>
    </location>
</feature>
<dbReference type="Pfam" id="PF02163">
    <property type="entry name" value="Peptidase_M50"/>
    <property type="match status" value="2"/>
</dbReference>
<keyword evidence="4" id="KW-0645">Protease</keyword>
<evidence type="ECO:0000313" key="14">
    <source>
        <dbReference type="EMBL" id="GGB28270.1"/>
    </source>
</evidence>
<keyword evidence="8" id="KW-0862">Zinc</keyword>
<proteinExistence type="inferred from homology"/>
<accession>A0A9W5TTV2</accession>
<feature type="transmembrane region" description="Helical" evidence="12">
    <location>
        <begin position="83"/>
        <end position="106"/>
    </location>
</feature>
<protein>
    <submittedName>
        <fullName evidence="14">Stage IV sporulation protein FB</fullName>
    </submittedName>
</protein>
<evidence type="ECO:0000256" key="1">
    <source>
        <dbReference type="ARBA" id="ARBA00001947"/>
    </source>
</evidence>
<evidence type="ECO:0000256" key="6">
    <source>
        <dbReference type="ARBA" id="ARBA00022723"/>
    </source>
</evidence>
<keyword evidence="6" id="KW-0479">Metal-binding</keyword>
<dbReference type="PANTHER" id="PTHR39188:SF3">
    <property type="entry name" value="STAGE IV SPORULATION PROTEIN FB"/>
    <property type="match status" value="1"/>
</dbReference>
<keyword evidence="7" id="KW-0378">Hydrolase</keyword>
<evidence type="ECO:0000256" key="10">
    <source>
        <dbReference type="ARBA" id="ARBA00023049"/>
    </source>
</evidence>
<keyword evidence="5 12" id="KW-0812">Transmembrane</keyword>
<keyword evidence="15" id="KW-1185">Reference proteome</keyword>
<evidence type="ECO:0000256" key="8">
    <source>
        <dbReference type="ARBA" id="ARBA00022833"/>
    </source>
</evidence>
<reference evidence="14" key="1">
    <citation type="journal article" date="2014" name="Int. J. Syst. Evol. Microbiol.">
        <title>Complete genome sequence of Corynebacterium casei LMG S-19264T (=DSM 44701T), isolated from a smear-ripened cheese.</title>
        <authorList>
            <consortium name="US DOE Joint Genome Institute (JGI-PGF)"/>
            <person name="Walter F."/>
            <person name="Albersmeier A."/>
            <person name="Kalinowski J."/>
            <person name="Ruckert C."/>
        </authorList>
    </citation>
    <scope>NUCLEOTIDE SEQUENCE</scope>
    <source>
        <strain evidence="14">CGMCC 1.15454</strain>
    </source>
</reference>
<feature type="transmembrane region" description="Helical" evidence="12">
    <location>
        <begin position="112"/>
        <end position="133"/>
    </location>
</feature>
<feature type="domain" description="Peptidase M50" evidence="13">
    <location>
        <begin position="113"/>
        <end position="157"/>
    </location>
</feature>
<evidence type="ECO:0000259" key="13">
    <source>
        <dbReference type="Pfam" id="PF02163"/>
    </source>
</evidence>
<evidence type="ECO:0000256" key="4">
    <source>
        <dbReference type="ARBA" id="ARBA00022670"/>
    </source>
</evidence>
<evidence type="ECO:0000256" key="11">
    <source>
        <dbReference type="ARBA" id="ARBA00023136"/>
    </source>
</evidence>
<evidence type="ECO:0000256" key="12">
    <source>
        <dbReference type="SAM" id="Phobius"/>
    </source>
</evidence>
<evidence type="ECO:0000256" key="9">
    <source>
        <dbReference type="ARBA" id="ARBA00022989"/>
    </source>
</evidence>
<dbReference type="GO" id="GO:0008237">
    <property type="term" value="F:metallopeptidase activity"/>
    <property type="evidence" value="ECO:0007669"/>
    <property type="project" value="UniProtKB-KW"/>
</dbReference>
<feature type="transmembrane region" description="Helical" evidence="12">
    <location>
        <begin position="170"/>
        <end position="191"/>
    </location>
</feature>
<comment type="cofactor">
    <cofactor evidence="1">
        <name>Zn(2+)</name>
        <dbReference type="ChEBI" id="CHEBI:29105"/>
    </cofactor>
</comment>
<evidence type="ECO:0000256" key="7">
    <source>
        <dbReference type="ARBA" id="ARBA00022801"/>
    </source>
</evidence>
<dbReference type="AlphaFoldDB" id="A0A9W5TTV2"/>
<dbReference type="GO" id="GO:0016020">
    <property type="term" value="C:membrane"/>
    <property type="evidence" value="ECO:0007669"/>
    <property type="project" value="UniProtKB-SubCell"/>
</dbReference>
<comment type="similarity">
    <text evidence="3">Belongs to the peptidase M50B family.</text>
</comment>
<evidence type="ECO:0000256" key="3">
    <source>
        <dbReference type="ARBA" id="ARBA00007931"/>
    </source>
</evidence>
<keyword evidence="9 12" id="KW-1133">Transmembrane helix</keyword>
<evidence type="ECO:0000256" key="5">
    <source>
        <dbReference type="ARBA" id="ARBA00022692"/>
    </source>
</evidence>
<dbReference type="PANTHER" id="PTHR39188">
    <property type="entry name" value="MEMBRANE-ASSOCIATED ZINC METALLOPROTEASE M50B"/>
    <property type="match status" value="1"/>
</dbReference>
<feature type="transmembrane region" description="Helical" evidence="12">
    <location>
        <begin position="12"/>
        <end position="41"/>
    </location>
</feature>
<dbReference type="GO" id="GO:0046872">
    <property type="term" value="F:metal ion binding"/>
    <property type="evidence" value="ECO:0007669"/>
    <property type="project" value="UniProtKB-KW"/>
</dbReference>
<name>A0A9W5TTV2_9BACI</name>
<sequence length="286" mass="33589">MTVHKYLPAVHIHPILLVFIAISFFTGTFVELFVILSIVLLHEFGHYTMALLYKWRIRSIMLWIFGGVMDTDEHGNRPLREEMLVTIAGPFQNIILYGIIFVVSAGEVLPPSIITMLLHYNTLILLFNLLPIWPLDGGKFLFLLLSSLLPYQKAYHSVIIVSLLACTSLLLLQLFVFPFTLSSFLLILFLLKENRMDWKQRYYVFMRFLLNRYQGSPPVKGIRSIVVPYDCTLMDVFAHFHREKRHSIYIQFPENQRKLIEENDCLQRFFYDKQYNKPIGEIARYS</sequence>
<reference evidence="14" key="2">
    <citation type="submission" date="2020-09" db="EMBL/GenBank/DDBJ databases">
        <authorList>
            <person name="Sun Q."/>
            <person name="Zhou Y."/>
        </authorList>
    </citation>
    <scope>NUCLEOTIDE SEQUENCE</scope>
    <source>
        <strain evidence="14">CGMCC 1.15454</strain>
    </source>
</reference>
<keyword evidence="11 12" id="KW-0472">Membrane</keyword>
<keyword evidence="10" id="KW-0482">Metalloprotease</keyword>
<organism evidence="14 15">
    <name type="scientific">Lentibacillus populi</name>
    <dbReference type="NCBI Taxonomy" id="1827502"/>
    <lineage>
        <taxon>Bacteria</taxon>
        <taxon>Bacillati</taxon>
        <taxon>Bacillota</taxon>
        <taxon>Bacilli</taxon>
        <taxon>Bacillales</taxon>
        <taxon>Bacillaceae</taxon>
        <taxon>Lentibacillus</taxon>
    </lineage>
</organism>
<gene>
    <name evidence="14" type="primary">spoIVFB</name>
    <name evidence="14" type="ORF">GCM10011409_02030</name>
</gene>
<dbReference type="GO" id="GO:0006508">
    <property type="term" value="P:proteolysis"/>
    <property type="evidence" value="ECO:0007669"/>
    <property type="project" value="UniProtKB-KW"/>
</dbReference>
<evidence type="ECO:0000256" key="2">
    <source>
        <dbReference type="ARBA" id="ARBA00004141"/>
    </source>
</evidence>
<dbReference type="EMBL" id="BMJD01000001">
    <property type="protein sequence ID" value="GGB28270.1"/>
    <property type="molecule type" value="Genomic_DNA"/>
</dbReference>
<feature type="transmembrane region" description="Helical" evidence="12">
    <location>
        <begin position="53"/>
        <end position="71"/>
    </location>
</feature>
<dbReference type="Proteomes" id="UP000621492">
    <property type="component" value="Unassembled WGS sequence"/>
</dbReference>
<comment type="caution">
    <text evidence="14">The sequence shown here is derived from an EMBL/GenBank/DDBJ whole genome shotgun (WGS) entry which is preliminary data.</text>
</comment>
<comment type="subcellular location">
    <subcellularLocation>
        <location evidence="2">Membrane</location>
        <topology evidence="2">Multi-pass membrane protein</topology>
    </subcellularLocation>
</comment>